<dbReference type="Proteomes" id="UP000008694">
    <property type="component" value="Unassembled WGS sequence"/>
</dbReference>
<dbReference type="PANTHER" id="PTHR10353:SF318">
    <property type="entry name" value="BETA-GLUCOSIDASE 31-RELATED"/>
    <property type="match status" value="1"/>
</dbReference>
<name>D7KYM5_ARALL</name>
<dbReference type="SUPFAM" id="SSF51445">
    <property type="entry name" value="(Trans)glycosidases"/>
    <property type="match status" value="1"/>
</dbReference>
<proteinExistence type="inferred from homology"/>
<dbReference type="Gramene" id="scaffold_200821.1">
    <property type="protein sequence ID" value="scaffold_200821.1"/>
    <property type="gene ID" value="scaffold_200821.1"/>
</dbReference>
<accession>D7KYM5</accession>
<dbReference type="STRING" id="81972.D7KYM5"/>
<dbReference type="PANTHER" id="PTHR10353">
    <property type="entry name" value="GLYCOSYL HYDROLASE"/>
    <property type="match status" value="1"/>
</dbReference>
<keyword evidence="4" id="KW-1185">Reference proteome</keyword>
<comment type="similarity">
    <text evidence="1 2">Belongs to the glycosyl hydrolase 1 family.</text>
</comment>
<dbReference type="Pfam" id="PF00232">
    <property type="entry name" value="Glyco_hydro_1"/>
    <property type="match status" value="1"/>
</dbReference>
<reference evidence="4" key="1">
    <citation type="journal article" date="2011" name="Nat. Genet.">
        <title>The Arabidopsis lyrata genome sequence and the basis of rapid genome size change.</title>
        <authorList>
            <person name="Hu T.T."/>
            <person name="Pattyn P."/>
            <person name="Bakker E.G."/>
            <person name="Cao J."/>
            <person name="Cheng J.-F."/>
            <person name="Clark R.M."/>
            <person name="Fahlgren N."/>
            <person name="Fawcett J.A."/>
            <person name="Grimwood J."/>
            <person name="Gundlach H."/>
            <person name="Haberer G."/>
            <person name="Hollister J.D."/>
            <person name="Ossowski S."/>
            <person name="Ottilar R.P."/>
            <person name="Salamov A.A."/>
            <person name="Schneeberger K."/>
            <person name="Spannagl M."/>
            <person name="Wang X."/>
            <person name="Yang L."/>
            <person name="Nasrallah M.E."/>
            <person name="Bergelson J."/>
            <person name="Carrington J.C."/>
            <person name="Gaut B.S."/>
            <person name="Schmutz J."/>
            <person name="Mayer K.F.X."/>
            <person name="Van de Peer Y."/>
            <person name="Grigoriev I.V."/>
            <person name="Nordborg M."/>
            <person name="Weigel D."/>
            <person name="Guo Y.-L."/>
        </authorList>
    </citation>
    <scope>NUCLEOTIDE SEQUENCE [LARGE SCALE GENOMIC DNA]</scope>
    <source>
        <strain evidence="4">cv. MN47</strain>
    </source>
</reference>
<evidence type="ECO:0000313" key="4">
    <source>
        <dbReference type="Proteomes" id="UP000008694"/>
    </source>
</evidence>
<dbReference type="eggNOG" id="KOG0626">
    <property type="taxonomic scope" value="Eukaryota"/>
</dbReference>
<dbReference type="InterPro" id="IPR001360">
    <property type="entry name" value="Glyco_hydro_1"/>
</dbReference>
<dbReference type="GO" id="GO:0019762">
    <property type="term" value="P:glucosinolate catabolic process"/>
    <property type="evidence" value="ECO:0007669"/>
    <property type="project" value="TreeGrafter"/>
</dbReference>
<sequence>MFATHLHPVIYGDYPEIMKKHVGHKLPSFTPEQSKMLINSFDFIGINYYSARYTAHLPHIDPGRARFRTDQHFEERGINDYDDGLKSREGILNDTFRISYHKDHLKQLHKAIM</sequence>
<dbReference type="PRINTS" id="PR00131">
    <property type="entry name" value="GLHYDRLASE1"/>
</dbReference>
<dbReference type="Gene3D" id="3.20.20.80">
    <property type="entry name" value="Glycosidases"/>
    <property type="match status" value="1"/>
</dbReference>
<organism evidence="4">
    <name type="scientific">Arabidopsis lyrata subsp. lyrata</name>
    <name type="common">Lyre-leaved rock-cress</name>
    <dbReference type="NCBI Taxonomy" id="81972"/>
    <lineage>
        <taxon>Eukaryota</taxon>
        <taxon>Viridiplantae</taxon>
        <taxon>Streptophyta</taxon>
        <taxon>Embryophyta</taxon>
        <taxon>Tracheophyta</taxon>
        <taxon>Spermatophyta</taxon>
        <taxon>Magnoliopsida</taxon>
        <taxon>eudicotyledons</taxon>
        <taxon>Gunneridae</taxon>
        <taxon>Pentapetalae</taxon>
        <taxon>rosids</taxon>
        <taxon>malvids</taxon>
        <taxon>Brassicales</taxon>
        <taxon>Brassicaceae</taxon>
        <taxon>Camelineae</taxon>
        <taxon>Arabidopsis</taxon>
    </lineage>
</organism>
<gene>
    <name evidence="3" type="ORF">ARALYDRAFT_893747</name>
</gene>
<dbReference type="AlphaFoldDB" id="D7KYM5"/>
<dbReference type="EMBL" id="GL348714">
    <property type="protein sequence ID" value="EFH64529.1"/>
    <property type="molecule type" value="Genomic_DNA"/>
</dbReference>
<evidence type="ECO:0000256" key="1">
    <source>
        <dbReference type="ARBA" id="ARBA00010838"/>
    </source>
</evidence>
<dbReference type="GO" id="GO:0008422">
    <property type="term" value="F:beta-glucosidase activity"/>
    <property type="evidence" value="ECO:0007669"/>
    <property type="project" value="TreeGrafter"/>
</dbReference>
<dbReference type="GO" id="GO:0005975">
    <property type="term" value="P:carbohydrate metabolic process"/>
    <property type="evidence" value="ECO:0007669"/>
    <property type="project" value="InterPro"/>
</dbReference>
<dbReference type="HOGENOM" id="CLU_2136899_0_0_1"/>
<dbReference type="InterPro" id="IPR017853">
    <property type="entry name" value="GH"/>
</dbReference>
<evidence type="ECO:0000313" key="3">
    <source>
        <dbReference type="EMBL" id="EFH64529.1"/>
    </source>
</evidence>
<dbReference type="GO" id="GO:0009651">
    <property type="term" value="P:response to salt stress"/>
    <property type="evidence" value="ECO:0007669"/>
    <property type="project" value="TreeGrafter"/>
</dbReference>
<evidence type="ECO:0000256" key="2">
    <source>
        <dbReference type="RuleBase" id="RU003690"/>
    </source>
</evidence>
<protein>
    <submittedName>
        <fullName evidence="3">Uncharacterized protein</fullName>
    </submittedName>
</protein>